<feature type="compositionally biased region" description="Low complexity" evidence="4">
    <location>
        <begin position="126"/>
        <end position="153"/>
    </location>
</feature>
<sequence>MAWKLQAHCQSSFVHLTTYGCNQNPELYKMSYGGYPPQQGYGQQYPPQGQPPYPQQQQPYGAPPGPPPGHSPYPQQHGGYGAPPGPPMGHHPSQSFGGHPSQSFGAPPPGPPPGQYGAPPGPPPGQYGQPQYGAPAQYGSGPPSPPSAGYVPGQVAPMDMSRQADDLRKAMKGFGTDEKALIAILAPLDPLQAAGVRQAFNQRHRRDLLKDIESETSGYFRDGLMALARGPLEQDVLNANKAIKGMGTKESILNDVLLGRSNADMNAIKAHYHHVYKRSLESDVKGDLSLKTERLFDMVIAARRNEESSPVIPQQIEADVSELYRATEGSKIGADQVAVCAIMTSRSDGQLRAISQAYRQKYHRELAEVLKKNFSGHMEDALLYILLNAEDRAKHDAQLLEAAMSGMGTKDDLLVNRIVRIHWDKHRMGQARGAYRHFFQRDLADRIRGETRGDYEKLMVACVQSA</sequence>
<evidence type="ECO:0000313" key="6">
    <source>
        <dbReference type="Proteomes" id="UP000304928"/>
    </source>
</evidence>
<dbReference type="SUPFAM" id="SSF47874">
    <property type="entry name" value="Annexin"/>
    <property type="match status" value="1"/>
</dbReference>
<dbReference type="InterPro" id="IPR037104">
    <property type="entry name" value="Annexin_sf"/>
</dbReference>
<feature type="compositionally biased region" description="Low complexity" evidence="4">
    <location>
        <begin position="32"/>
        <end position="47"/>
    </location>
</feature>
<dbReference type="Gene3D" id="1.10.220.10">
    <property type="entry name" value="Annexin"/>
    <property type="match status" value="4"/>
</dbReference>
<dbReference type="GO" id="GO:0001786">
    <property type="term" value="F:phosphatidylserine binding"/>
    <property type="evidence" value="ECO:0007669"/>
    <property type="project" value="TreeGrafter"/>
</dbReference>
<dbReference type="PANTHER" id="PTHR10502:SF102">
    <property type="entry name" value="ANNEXIN B11"/>
    <property type="match status" value="1"/>
</dbReference>
<evidence type="ECO:0000256" key="1">
    <source>
        <dbReference type="ARBA" id="ARBA00007831"/>
    </source>
</evidence>
<keyword evidence="3" id="KW-0041">Annexin</keyword>
<comment type="caution">
    <text evidence="5">The sequence shown here is derived from an EMBL/GenBank/DDBJ whole genome shotgun (WGS) entry which is preliminary data.</text>
</comment>
<dbReference type="PANTHER" id="PTHR10502">
    <property type="entry name" value="ANNEXIN"/>
    <property type="match status" value="1"/>
</dbReference>
<feature type="compositionally biased region" description="Pro residues" evidence="4">
    <location>
        <begin position="61"/>
        <end position="71"/>
    </location>
</feature>
<feature type="compositionally biased region" description="Pro residues" evidence="4">
    <location>
        <begin position="106"/>
        <end position="125"/>
    </location>
</feature>
<evidence type="ECO:0000256" key="4">
    <source>
        <dbReference type="SAM" id="MobiDB-lite"/>
    </source>
</evidence>
<feature type="compositionally biased region" description="Polar residues" evidence="4">
    <location>
        <begin position="93"/>
        <end position="104"/>
    </location>
</feature>
<organism evidence="5 6">
    <name type="scientific">Aureobasidium pullulans</name>
    <name type="common">Black yeast</name>
    <name type="synonym">Pullularia pullulans</name>
    <dbReference type="NCBI Taxonomy" id="5580"/>
    <lineage>
        <taxon>Eukaryota</taxon>
        <taxon>Fungi</taxon>
        <taxon>Dikarya</taxon>
        <taxon>Ascomycota</taxon>
        <taxon>Pezizomycotina</taxon>
        <taxon>Dothideomycetes</taxon>
        <taxon>Dothideomycetidae</taxon>
        <taxon>Dothideales</taxon>
        <taxon>Saccotheciaceae</taxon>
        <taxon>Aureobasidium</taxon>
    </lineage>
</organism>
<dbReference type="GO" id="GO:0005634">
    <property type="term" value="C:nucleus"/>
    <property type="evidence" value="ECO:0007669"/>
    <property type="project" value="TreeGrafter"/>
</dbReference>
<reference evidence="5 6" key="1">
    <citation type="submission" date="2018-10" db="EMBL/GenBank/DDBJ databases">
        <title>Fifty Aureobasidium pullulans genomes reveal a recombining polyextremotolerant generalist.</title>
        <authorList>
            <person name="Gostincar C."/>
            <person name="Turk M."/>
            <person name="Zajc J."/>
            <person name="Gunde-Cimerman N."/>
        </authorList>
    </citation>
    <scope>NUCLEOTIDE SEQUENCE [LARGE SCALE GENOMIC DNA]</scope>
    <source>
        <strain evidence="5 6">EXF-10507</strain>
    </source>
</reference>
<evidence type="ECO:0000256" key="3">
    <source>
        <dbReference type="ARBA" id="ARBA00023216"/>
    </source>
</evidence>
<dbReference type="PRINTS" id="PR01813">
    <property type="entry name" value="ANNEXINFUNGI"/>
</dbReference>
<dbReference type="GO" id="GO:0005509">
    <property type="term" value="F:calcium ion binding"/>
    <property type="evidence" value="ECO:0007669"/>
    <property type="project" value="InterPro"/>
</dbReference>
<dbReference type="PROSITE" id="PS51897">
    <property type="entry name" value="ANNEXIN_2"/>
    <property type="match status" value="4"/>
</dbReference>
<dbReference type="GO" id="GO:0005737">
    <property type="term" value="C:cytoplasm"/>
    <property type="evidence" value="ECO:0007669"/>
    <property type="project" value="TreeGrafter"/>
</dbReference>
<protein>
    <submittedName>
        <fullName evidence="5">Annexin</fullName>
    </submittedName>
</protein>
<dbReference type="PRINTS" id="PR00196">
    <property type="entry name" value="ANNEXIN"/>
</dbReference>
<proteinExistence type="inferred from homology"/>
<dbReference type="FunFam" id="1.10.220.10:FF:000005">
    <property type="entry name" value="Annexin"/>
    <property type="match status" value="1"/>
</dbReference>
<dbReference type="InterPro" id="IPR018502">
    <property type="entry name" value="Annexin_repeat"/>
</dbReference>
<dbReference type="GO" id="GO:0005544">
    <property type="term" value="F:calcium-dependent phospholipid binding"/>
    <property type="evidence" value="ECO:0007669"/>
    <property type="project" value="InterPro"/>
</dbReference>
<dbReference type="Proteomes" id="UP000304928">
    <property type="component" value="Unassembled WGS sequence"/>
</dbReference>
<comment type="similarity">
    <text evidence="1">Belongs to the annexin family.</text>
</comment>
<feature type="region of interest" description="Disordered" evidence="4">
    <location>
        <begin position="31"/>
        <end position="155"/>
    </location>
</feature>
<keyword evidence="2" id="KW-0677">Repeat</keyword>
<dbReference type="InterPro" id="IPR009117">
    <property type="entry name" value="ANX14"/>
</dbReference>
<dbReference type="SMART" id="SM00335">
    <property type="entry name" value="ANX"/>
    <property type="match status" value="4"/>
</dbReference>
<evidence type="ECO:0000256" key="2">
    <source>
        <dbReference type="ARBA" id="ARBA00022737"/>
    </source>
</evidence>
<dbReference type="AlphaFoldDB" id="A0A4S9BGE9"/>
<dbReference type="GO" id="GO:0012506">
    <property type="term" value="C:vesicle membrane"/>
    <property type="evidence" value="ECO:0007669"/>
    <property type="project" value="TreeGrafter"/>
</dbReference>
<accession>A0A4S9BGE9</accession>
<dbReference type="InterPro" id="IPR001464">
    <property type="entry name" value="Annexin"/>
</dbReference>
<dbReference type="PROSITE" id="PS51257">
    <property type="entry name" value="PROKAR_LIPOPROTEIN"/>
    <property type="match status" value="1"/>
</dbReference>
<name>A0A4S9BGE9_AURPU</name>
<dbReference type="GO" id="GO:0005886">
    <property type="term" value="C:plasma membrane"/>
    <property type="evidence" value="ECO:0007669"/>
    <property type="project" value="TreeGrafter"/>
</dbReference>
<dbReference type="EMBL" id="QZAR01000041">
    <property type="protein sequence ID" value="THW92079.1"/>
    <property type="molecule type" value="Genomic_DNA"/>
</dbReference>
<dbReference type="Pfam" id="PF00191">
    <property type="entry name" value="Annexin"/>
    <property type="match status" value="4"/>
</dbReference>
<gene>
    <name evidence="5" type="ORF">D6D15_03410</name>
</gene>
<evidence type="ECO:0000313" key="5">
    <source>
        <dbReference type="EMBL" id="THW92079.1"/>
    </source>
</evidence>